<evidence type="ECO:0000256" key="1">
    <source>
        <dbReference type="SAM" id="MobiDB-lite"/>
    </source>
</evidence>
<proteinExistence type="predicted"/>
<reference evidence="3 4" key="1">
    <citation type="submission" date="2022-08" db="EMBL/GenBank/DDBJ databases">
        <title>Reclassification of Massilia species as members of the genera Telluria, Duganella, Pseudoduganella, Mokoshia gen. nov. and Zemynaea gen. nov. using orthogonal and non-orthogonal genome-based approaches.</title>
        <authorList>
            <person name="Bowman J.P."/>
        </authorList>
    </citation>
    <scope>NUCLEOTIDE SEQUENCE [LARGE SCALE GENOMIC DNA]</scope>
    <source>
        <strain evidence="3 4">JCM 31316</strain>
    </source>
</reference>
<keyword evidence="4" id="KW-1185">Reference proteome</keyword>
<dbReference type="EMBL" id="JANUGW010000021">
    <property type="protein sequence ID" value="MCS0584477.1"/>
    <property type="molecule type" value="Genomic_DNA"/>
</dbReference>
<comment type="caution">
    <text evidence="3">The sequence shown here is derived from an EMBL/GenBank/DDBJ whole genome shotgun (WGS) entry which is preliminary data.</text>
</comment>
<dbReference type="RefSeq" id="WP_258819029.1">
    <property type="nucleotide sequence ID" value="NZ_JANUGW010000021.1"/>
</dbReference>
<organism evidence="3 4">
    <name type="scientific">Massilia pinisoli</name>
    <dbReference type="NCBI Taxonomy" id="1772194"/>
    <lineage>
        <taxon>Bacteria</taxon>
        <taxon>Pseudomonadati</taxon>
        <taxon>Pseudomonadota</taxon>
        <taxon>Betaproteobacteria</taxon>
        <taxon>Burkholderiales</taxon>
        <taxon>Oxalobacteraceae</taxon>
        <taxon>Telluria group</taxon>
        <taxon>Massilia</taxon>
    </lineage>
</organism>
<dbReference type="Proteomes" id="UP001204151">
    <property type="component" value="Unassembled WGS sequence"/>
</dbReference>
<protein>
    <submittedName>
        <fullName evidence="3">Helix-turn-helix domain-containing protein</fullName>
    </submittedName>
</protein>
<evidence type="ECO:0000313" key="3">
    <source>
        <dbReference type="EMBL" id="MCS0584477.1"/>
    </source>
</evidence>
<evidence type="ECO:0000259" key="2">
    <source>
        <dbReference type="Pfam" id="PF12728"/>
    </source>
</evidence>
<dbReference type="InterPro" id="IPR041657">
    <property type="entry name" value="HTH_17"/>
</dbReference>
<feature type="domain" description="Helix-turn-helix" evidence="2">
    <location>
        <begin position="145"/>
        <end position="197"/>
    </location>
</feature>
<feature type="region of interest" description="Disordered" evidence="1">
    <location>
        <begin position="112"/>
        <end position="131"/>
    </location>
</feature>
<dbReference type="Pfam" id="PF12728">
    <property type="entry name" value="HTH_17"/>
    <property type="match status" value="1"/>
</dbReference>
<accession>A0ABT1ZX30</accession>
<feature type="compositionally biased region" description="Low complexity" evidence="1">
    <location>
        <begin position="117"/>
        <end position="131"/>
    </location>
</feature>
<name>A0ABT1ZX30_9BURK</name>
<evidence type="ECO:0000313" key="4">
    <source>
        <dbReference type="Proteomes" id="UP001204151"/>
    </source>
</evidence>
<sequence length="197" mass="21724">MKKYELDALRDFAIEHLPAAQRQREKAQRYGMDPDGYCRVLTVAATLTRASATVPAREDLAARLLEQLMLVALGHGYDGIEDTIIGAAHDLASLTSTTIPWLPDRQEIPRSVHKVEPQGAPQTQPTQPQACPRSFSVADLVPGQLLTTEQAALALGRRPNTLRTWASKETGDIQPACKVGREHRWSADDIIALVKKR</sequence>
<gene>
    <name evidence="3" type="ORF">NX784_23060</name>
</gene>